<dbReference type="RefSeq" id="WP_208449379.1">
    <property type="nucleotide sequence ID" value="NZ_CADERL010000016.1"/>
</dbReference>
<proteinExistence type="predicted"/>
<evidence type="ECO:0000313" key="3">
    <source>
        <dbReference type="Proteomes" id="UP000199706"/>
    </source>
</evidence>
<sequence>MRIPSLDRKIALPLFVLSVTQIIGWGTVGLPAIAGRQMAADLKMDISSVFAGGSVLYVVMGLWAPILARAFARFGARRIMIGGTLLADCRGDHTQRIRHVWVQRDFY</sequence>
<feature type="transmembrane region" description="Helical" evidence="1">
    <location>
        <begin position="46"/>
        <end position="68"/>
    </location>
</feature>
<keyword evidence="1" id="KW-0812">Transmembrane</keyword>
<dbReference type="EMBL" id="FNCJ01000003">
    <property type="protein sequence ID" value="SDG37851.1"/>
    <property type="molecule type" value="Genomic_DNA"/>
</dbReference>
<evidence type="ECO:0000256" key="1">
    <source>
        <dbReference type="SAM" id="Phobius"/>
    </source>
</evidence>
<name>A0A1G7TRH6_9BURK</name>
<organism evidence="2 3">
    <name type="scientific">Paraburkholderia phenazinium</name>
    <dbReference type="NCBI Taxonomy" id="60549"/>
    <lineage>
        <taxon>Bacteria</taxon>
        <taxon>Pseudomonadati</taxon>
        <taxon>Pseudomonadota</taxon>
        <taxon>Betaproteobacteria</taxon>
        <taxon>Burkholderiales</taxon>
        <taxon>Burkholderiaceae</taxon>
        <taxon>Paraburkholderia</taxon>
    </lineage>
</organism>
<evidence type="ECO:0008006" key="4">
    <source>
        <dbReference type="Google" id="ProtNLM"/>
    </source>
</evidence>
<dbReference type="Proteomes" id="UP000199706">
    <property type="component" value="Unassembled WGS sequence"/>
</dbReference>
<keyword evidence="1" id="KW-0472">Membrane</keyword>
<gene>
    <name evidence="2" type="ORF">SAMN05216466_103132</name>
</gene>
<reference evidence="2 3" key="1">
    <citation type="submission" date="2016-10" db="EMBL/GenBank/DDBJ databases">
        <authorList>
            <person name="de Groot N.N."/>
        </authorList>
    </citation>
    <scope>NUCLEOTIDE SEQUENCE [LARGE SCALE GENOMIC DNA]</scope>
    <source>
        <strain evidence="2 3">LMG 2247</strain>
    </source>
</reference>
<keyword evidence="1" id="KW-1133">Transmembrane helix</keyword>
<dbReference type="AlphaFoldDB" id="A0A1G7TRH6"/>
<dbReference type="InterPro" id="IPR036259">
    <property type="entry name" value="MFS_trans_sf"/>
</dbReference>
<dbReference type="SUPFAM" id="SSF103473">
    <property type="entry name" value="MFS general substrate transporter"/>
    <property type="match status" value="1"/>
</dbReference>
<protein>
    <recommendedName>
        <fullName evidence="4">Major Facilitator Superfamily protein</fullName>
    </recommendedName>
</protein>
<evidence type="ECO:0000313" key="2">
    <source>
        <dbReference type="EMBL" id="SDG37851.1"/>
    </source>
</evidence>
<accession>A0A1G7TRH6</accession>
<feature type="transmembrane region" description="Helical" evidence="1">
    <location>
        <begin position="12"/>
        <end position="34"/>
    </location>
</feature>